<protein>
    <recommendedName>
        <fullName evidence="8">TF-B3 domain-containing protein</fullName>
    </recommendedName>
</protein>
<dbReference type="Gene3D" id="2.40.330.10">
    <property type="entry name" value="DNA-binding pseudobarrel domain"/>
    <property type="match status" value="1"/>
</dbReference>
<gene>
    <name evidence="6" type="ORF">CCACVL1_01888</name>
</gene>
<keyword evidence="2" id="KW-0805">Transcription regulation</keyword>
<dbReference type="GO" id="GO:0005634">
    <property type="term" value="C:nucleus"/>
    <property type="evidence" value="ECO:0007669"/>
    <property type="project" value="UniProtKB-SubCell"/>
</dbReference>
<evidence type="ECO:0008006" key="8">
    <source>
        <dbReference type="Google" id="ProtNLM"/>
    </source>
</evidence>
<keyword evidence="3" id="KW-0238">DNA-binding</keyword>
<evidence type="ECO:0000256" key="1">
    <source>
        <dbReference type="ARBA" id="ARBA00004123"/>
    </source>
</evidence>
<dbReference type="GO" id="GO:0003677">
    <property type="term" value="F:DNA binding"/>
    <property type="evidence" value="ECO:0007669"/>
    <property type="project" value="UniProtKB-KW"/>
</dbReference>
<comment type="subcellular location">
    <subcellularLocation>
        <location evidence="1">Nucleus</location>
    </subcellularLocation>
</comment>
<evidence type="ECO:0000313" key="6">
    <source>
        <dbReference type="EMBL" id="OMP05467.1"/>
    </source>
</evidence>
<dbReference type="Gramene" id="OMP05467">
    <property type="protein sequence ID" value="OMP05467"/>
    <property type="gene ID" value="CCACVL1_01888"/>
</dbReference>
<dbReference type="InterPro" id="IPR015300">
    <property type="entry name" value="DNA-bd_pseudobarrel_sf"/>
</dbReference>
<evidence type="ECO:0000256" key="2">
    <source>
        <dbReference type="ARBA" id="ARBA00023015"/>
    </source>
</evidence>
<dbReference type="SUPFAM" id="SSF101936">
    <property type="entry name" value="DNA-binding pseudobarrel domain"/>
    <property type="match status" value="1"/>
</dbReference>
<keyword evidence="7" id="KW-1185">Reference proteome</keyword>
<evidence type="ECO:0000313" key="7">
    <source>
        <dbReference type="Proteomes" id="UP000188268"/>
    </source>
</evidence>
<keyword evidence="5" id="KW-0539">Nucleus</keyword>
<name>A0A1R3KEE5_COCAP</name>
<evidence type="ECO:0000256" key="4">
    <source>
        <dbReference type="ARBA" id="ARBA00023163"/>
    </source>
</evidence>
<evidence type="ECO:0000256" key="5">
    <source>
        <dbReference type="ARBA" id="ARBA00023242"/>
    </source>
</evidence>
<reference evidence="6 7" key="1">
    <citation type="submission" date="2013-09" db="EMBL/GenBank/DDBJ databases">
        <title>Corchorus capsularis genome sequencing.</title>
        <authorList>
            <person name="Alam M."/>
            <person name="Haque M.S."/>
            <person name="Islam M.S."/>
            <person name="Emdad E.M."/>
            <person name="Islam M.M."/>
            <person name="Ahmed B."/>
            <person name="Halim A."/>
            <person name="Hossen Q.M.M."/>
            <person name="Hossain M.Z."/>
            <person name="Ahmed R."/>
            <person name="Khan M.M."/>
            <person name="Islam R."/>
            <person name="Rashid M.M."/>
            <person name="Khan S.A."/>
            <person name="Rahman M.S."/>
            <person name="Alam M."/>
        </authorList>
    </citation>
    <scope>NUCLEOTIDE SEQUENCE [LARGE SCALE GENOMIC DNA]</scope>
    <source>
        <strain evidence="7">cv. CVL-1</strain>
        <tissue evidence="6">Whole seedling</tissue>
    </source>
</reference>
<dbReference type="EMBL" id="AWWV01005354">
    <property type="protein sequence ID" value="OMP05467.1"/>
    <property type="molecule type" value="Genomic_DNA"/>
</dbReference>
<sequence length="123" mass="14276">MIKLFEKKLSSTDVDKRLAVPTSSLWAFDLHGAEEVWFSAINGGMILEFCCRNRPTPEGHTRLELFGDWRRFVASKQLRAGDRVVLYKREHEAEAEAPFIIEAQRKLMIRLLGEDIWAWVTIN</sequence>
<dbReference type="AlphaFoldDB" id="A0A1R3KEE5"/>
<evidence type="ECO:0000256" key="3">
    <source>
        <dbReference type="ARBA" id="ARBA00023125"/>
    </source>
</evidence>
<keyword evidence="4" id="KW-0804">Transcription</keyword>
<accession>A0A1R3KEE5</accession>
<organism evidence="6 7">
    <name type="scientific">Corchorus capsularis</name>
    <name type="common">Jute</name>
    <dbReference type="NCBI Taxonomy" id="210143"/>
    <lineage>
        <taxon>Eukaryota</taxon>
        <taxon>Viridiplantae</taxon>
        <taxon>Streptophyta</taxon>
        <taxon>Embryophyta</taxon>
        <taxon>Tracheophyta</taxon>
        <taxon>Spermatophyta</taxon>
        <taxon>Magnoliopsida</taxon>
        <taxon>eudicotyledons</taxon>
        <taxon>Gunneridae</taxon>
        <taxon>Pentapetalae</taxon>
        <taxon>rosids</taxon>
        <taxon>malvids</taxon>
        <taxon>Malvales</taxon>
        <taxon>Malvaceae</taxon>
        <taxon>Grewioideae</taxon>
        <taxon>Apeibeae</taxon>
        <taxon>Corchorus</taxon>
    </lineage>
</organism>
<dbReference type="Proteomes" id="UP000188268">
    <property type="component" value="Unassembled WGS sequence"/>
</dbReference>
<proteinExistence type="predicted"/>
<comment type="caution">
    <text evidence="6">The sequence shown here is derived from an EMBL/GenBank/DDBJ whole genome shotgun (WGS) entry which is preliminary data.</text>
</comment>